<keyword evidence="4" id="KW-1185">Reference proteome</keyword>
<evidence type="ECO:0000313" key="4">
    <source>
        <dbReference type="Proteomes" id="UP000465240"/>
    </source>
</evidence>
<dbReference type="KEGG" id="mpag:C0J29_06120"/>
<comment type="caution">
    <text evidence="3">The sequence shown here is derived from an EMBL/GenBank/DDBJ whole genome shotgun (WGS) entry which is preliminary data.</text>
</comment>
<dbReference type="EMBL" id="BLKX01000001">
    <property type="protein sequence ID" value="GFG77425.1"/>
    <property type="molecule type" value="Genomic_DNA"/>
</dbReference>
<reference evidence="3" key="3">
    <citation type="submission" date="2023-06" db="EMBL/GenBank/DDBJ databases">
        <title>Identification of two novel mycobacterium reveal diversities and complexities of Mycobacterium gordonae clade.</title>
        <authorList>
            <person name="Matsumoto Y."/>
            <person name="Nakamura S."/>
            <person name="Motooka D."/>
            <person name="Fukushima K."/>
        </authorList>
    </citation>
    <scope>NUCLEOTIDE SEQUENCE</scope>
    <source>
        <strain evidence="3">TY812</strain>
    </source>
</reference>
<feature type="compositionally biased region" description="Low complexity" evidence="1">
    <location>
        <begin position="270"/>
        <end position="284"/>
    </location>
</feature>
<name>A0AAJ1S3I7_9MYCO</name>
<evidence type="ECO:0000256" key="1">
    <source>
        <dbReference type="SAM" id="MobiDB-lite"/>
    </source>
</evidence>
<feature type="compositionally biased region" description="Gly residues" evidence="1">
    <location>
        <begin position="285"/>
        <end position="297"/>
    </location>
</feature>
<reference evidence="2 4" key="1">
    <citation type="journal article" date="2019" name="Emerg. Microbes Infect.">
        <title>Comprehensive subspecies identification of 175 nontuberculous mycobacteria species based on 7547 genomic profiles.</title>
        <authorList>
            <person name="Matsumoto Y."/>
            <person name="Kinjo T."/>
            <person name="Motooka D."/>
            <person name="Nabeya D."/>
            <person name="Jung N."/>
            <person name="Uechi K."/>
            <person name="Horii T."/>
            <person name="Iida T."/>
            <person name="Fujita J."/>
            <person name="Nakamura S."/>
        </authorList>
    </citation>
    <scope>NUCLEOTIDE SEQUENCE [LARGE SCALE GENOMIC DNA]</scope>
    <source>
        <strain evidence="2 4">JCM 18565</strain>
    </source>
</reference>
<reference evidence="2" key="2">
    <citation type="submission" date="2020-02" db="EMBL/GenBank/DDBJ databases">
        <authorList>
            <person name="Matsumoto Y."/>
            <person name="Kinjo T."/>
            <person name="Motooka D."/>
            <person name="Nabeya D."/>
            <person name="Jung N."/>
            <person name="Uechi K."/>
            <person name="Horii T."/>
            <person name="Iida T."/>
            <person name="Fujita J."/>
            <person name="Nakamura S."/>
        </authorList>
    </citation>
    <scope>NUCLEOTIDE SEQUENCE</scope>
    <source>
        <strain evidence="2">JCM 18565</strain>
    </source>
</reference>
<dbReference type="EMBL" id="JAUFSA010000001">
    <property type="protein sequence ID" value="MDP7736796.1"/>
    <property type="molecule type" value="Genomic_DNA"/>
</dbReference>
<feature type="compositionally biased region" description="Acidic residues" evidence="1">
    <location>
        <begin position="340"/>
        <end position="356"/>
    </location>
</feature>
<feature type="compositionally biased region" description="Pro residues" evidence="1">
    <location>
        <begin position="251"/>
        <end position="269"/>
    </location>
</feature>
<organism evidence="3 5">
    <name type="scientific">Mycobacterium paragordonae</name>
    <dbReference type="NCBI Taxonomy" id="1389713"/>
    <lineage>
        <taxon>Bacteria</taxon>
        <taxon>Bacillati</taxon>
        <taxon>Actinomycetota</taxon>
        <taxon>Actinomycetes</taxon>
        <taxon>Mycobacteriales</taxon>
        <taxon>Mycobacteriaceae</taxon>
        <taxon>Mycobacterium</taxon>
    </lineage>
</organism>
<dbReference type="AlphaFoldDB" id="A0AAJ1S3I7"/>
<dbReference type="RefSeq" id="WP_120791781.1">
    <property type="nucleotide sequence ID" value="NZ_BLKX01000001.1"/>
</dbReference>
<feature type="region of interest" description="Disordered" evidence="1">
    <location>
        <begin position="334"/>
        <end position="445"/>
    </location>
</feature>
<evidence type="ECO:0000313" key="2">
    <source>
        <dbReference type="EMBL" id="GFG77425.1"/>
    </source>
</evidence>
<feature type="compositionally biased region" description="Pro residues" evidence="1">
    <location>
        <begin position="409"/>
        <end position="426"/>
    </location>
</feature>
<dbReference type="Proteomes" id="UP000465240">
    <property type="component" value="Unassembled WGS sequence"/>
</dbReference>
<gene>
    <name evidence="2" type="ORF">MPRG_07010</name>
    <name evidence="3" type="ORF">QXL92_18810</name>
</gene>
<protein>
    <submittedName>
        <fullName evidence="3">Uncharacterized protein</fullName>
    </submittedName>
</protein>
<evidence type="ECO:0000313" key="5">
    <source>
        <dbReference type="Proteomes" id="UP001229081"/>
    </source>
</evidence>
<evidence type="ECO:0000313" key="3">
    <source>
        <dbReference type="EMBL" id="MDP7736796.1"/>
    </source>
</evidence>
<feature type="region of interest" description="Disordered" evidence="1">
    <location>
        <begin position="251"/>
        <end position="297"/>
    </location>
</feature>
<proteinExistence type="predicted"/>
<accession>A0AAJ1S3I7</accession>
<dbReference type="Proteomes" id="UP001229081">
    <property type="component" value="Unassembled WGS sequence"/>
</dbReference>
<sequence length="445" mass="45508">MVARLDVAGRLAEGLPAVEHTQTYLRACEQIGYRHPDLTGDPAQIRDWYDSEEGLDLRALDADCAALRAAGSVVTEALRLQRDQLNMLATVWTGPGSDAAVAFLRRHCEIAGAVVAEVRAAAQRCESLRDNLWQLVDARVATTTAIDDRTLAQRPAWLAAAAAVTTEASAREAVDQQVKPYVDNDIRQDWRPAMLSTRAAVTAAYDMVTDRFAAASGAYFEIPGDFGALGPPPRGLAAGTLPAAVATPLPSSAPSPFAPTPTAPQPPIAQMPAPESIAGWSGDPGLPGGSGALGSGGGLGGSGGFDGVDGLGGLGNLGGLASRIVASMGDLLGSSTGEPFGDDDPLGDDDPFDDGEDTRHKTDPLEEPVEPKSQTAQRPPNAAVPPGDGVVPASQPTGEARPATALPAPETPPAPPAVPAPPPGPVPVGSTPCEIAANELPQAGQ</sequence>